<accession>F4KZ54</accession>
<keyword evidence="6" id="KW-0627">Porphyrin biosynthesis</keyword>
<dbReference type="InterPro" id="IPR050161">
    <property type="entry name" value="Siro_Cobalamin_biosynth"/>
</dbReference>
<evidence type="ECO:0000313" key="10">
    <source>
        <dbReference type="EMBL" id="AEE53708.1"/>
    </source>
</evidence>
<keyword evidence="5" id="KW-0949">S-adenosyl-L-methionine</keyword>
<dbReference type="Pfam" id="PF00590">
    <property type="entry name" value="TP_methylase"/>
    <property type="match status" value="1"/>
</dbReference>
<dbReference type="EMBL" id="CP002691">
    <property type="protein sequence ID" value="AEE53708.1"/>
    <property type="molecule type" value="Genomic_DNA"/>
</dbReference>
<evidence type="ECO:0000256" key="5">
    <source>
        <dbReference type="ARBA" id="ARBA00022691"/>
    </source>
</evidence>
<dbReference type="HOGENOM" id="CLU_011276_7_0_10"/>
<dbReference type="KEGG" id="hhy:Halhy_5885"/>
<dbReference type="Gene3D" id="3.30.950.10">
    <property type="entry name" value="Methyltransferase, Cobalt-precorrin-4 Transmethylase, Domain 2"/>
    <property type="match status" value="1"/>
</dbReference>
<reference key="2">
    <citation type="submission" date="2011-04" db="EMBL/GenBank/DDBJ databases">
        <title>Complete sequence of chromosome of Haliscomenobacter hydrossis DSM 1100.</title>
        <authorList>
            <consortium name="US DOE Joint Genome Institute (JGI-PGF)"/>
            <person name="Lucas S."/>
            <person name="Han J."/>
            <person name="Lapidus A."/>
            <person name="Bruce D."/>
            <person name="Goodwin L."/>
            <person name="Pitluck S."/>
            <person name="Peters L."/>
            <person name="Kyrpides N."/>
            <person name="Mavromatis K."/>
            <person name="Ivanova N."/>
            <person name="Ovchinnikova G."/>
            <person name="Pagani I."/>
            <person name="Daligault H."/>
            <person name="Detter J.C."/>
            <person name="Han C."/>
            <person name="Land M."/>
            <person name="Hauser L."/>
            <person name="Markowitz V."/>
            <person name="Cheng J.-F."/>
            <person name="Hugenholtz P."/>
            <person name="Woyke T."/>
            <person name="Wu D."/>
            <person name="Verbarg S."/>
            <person name="Frueling A."/>
            <person name="Brambilla E."/>
            <person name="Klenk H.-P."/>
            <person name="Eisen J.A."/>
        </authorList>
    </citation>
    <scope>NUCLEOTIDE SEQUENCE</scope>
    <source>
        <strain>DSM 1100</strain>
    </source>
</reference>
<evidence type="ECO:0000256" key="8">
    <source>
        <dbReference type="RuleBase" id="RU003960"/>
    </source>
</evidence>
<dbReference type="InterPro" id="IPR000878">
    <property type="entry name" value="4pyrrol_Mease"/>
</dbReference>
<feature type="domain" description="Tetrapyrrole methylase" evidence="9">
    <location>
        <begin position="8"/>
        <end position="217"/>
    </location>
</feature>
<dbReference type="SUPFAM" id="SSF53790">
    <property type="entry name" value="Tetrapyrrole methylase"/>
    <property type="match status" value="1"/>
</dbReference>
<dbReference type="Proteomes" id="UP000008461">
    <property type="component" value="Chromosome"/>
</dbReference>
<gene>
    <name evidence="10" type="ordered locus">Halhy_5885</name>
</gene>
<dbReference type="PROSITE" id="PS00839">
    <property type="entry name" value="SUMT_1"/>
    <property type="match status" value="1"/>
</dbReference>
<dbReference type="CDD" id="cd11642">
    <property type="entry name" value="SUMT"/>
    <property type="match status" value="1"/>
</dbReference>
<dbReference type="eggNOG" id="COG0007">
    <property type="taxonomic scope" value="Bacteria"/>
</dbReference>
<evidence type="ECO:0000256" key="3">
    <source>
        <dbReference type="ARBA" id="ARBA00022603"/>
    </source>
</evidence>
<name>F4KZ54_HALH1</name>
<dbReference type="OrthoDB" id="9815856at2"/>
<evidence type="ECO:0000256" key="2">
    <source>
        <dbReference type="ARBA" id="ARBA00012162"/>
    </source>
</evidence>
<dbReference type="AlphaFoldDB" id="F4KZ54"/>
<evidence type="ECO:0000256" key="7">
    <source>
        <dbReference type="ARBA" id="ARBA00025705"/>
    </source>
</evidence>
<comment type="similarity">
    <text evidence="1 8">Belongs to the precorrin methyltransferase family.</text>
</comment>
<dbReference type="InterPro" id="IPR035996">
    <property type="entry name" value="4pyrrol_Methylase_sf"/>
</dbReference>
<evidence type="ECO:0000256" key="6">
    <source>
        <dbReference type="ARBA" id="ARBA00023244"/>
    </source>
</evidence>
<dbReference type="NCBIfam" id="TIGR01469">
    <property type="entry name" value="cobA_cysG_Cterm"/>
    <property type="match status" value="1"/>
</dbReference>
<dbReference type="InterPro" id="IPR014777">
    <property type="entry name" value="4pyrrole_Mease_sub1"/>
</dbReference>
<dbReference type="NCBIfam" id="NF004790">
    <property type="entry name" value="PRK06136.1"/>
    <property type="match status" value="1"/>
</dbReference>
<evidence type="ECO:0000256" key="4">
    <source>
        <dbReference type="ARBA" id="ARBA00022679"/>
    </source>
</evidence>
<dbReference type="InterPro" id="IPR006366">
    <property type="entry name" value="CobA/CysG_C"/>
</dbReference>
<reference evidence="10 11" key="1">
    <citation type="journal article" date="2011" name="Stand. Genomic Sci.">
        <title>Complete genome sequence of Haliscomenobacter hydrossis type strain (O).</title>
        <authorList>
            <consortium name="US DOE Joint Genome Institute (JGI-PGF)"/>
            <person name="Daligault H."/>
            <person name="Lapidus A."/>
            <person name="Zeytun A."/>
            <person name="Nolan M."/>
            <person name="Lucas S."/>
            <person name="Del Rio T.G."/>
            <person name="Tice H."/>
            <person name="Cheng J.F."/>
            <person name="Tapia R."/>
            <person name="Han C."/>
            <person name="Goodwin L."/>
            <person name="Pitluck S."/>
            <person name="Liolios K."/>
            <person name="Pagani I."/>
            <person name="Ivanova N."/>
            <person name="Huntemann M."/>
            <person name="Mavromatis K."/>
            <person name="Mikhailova N."/>
            <person name="Pati A."/>
            <person name="Chen A."/>
            <person name="Palaniappan K."/>
            <person name="Land M."/>
            <person name="Hauser L."/>
            <person name="Brambilla E.M."/>
            <person name="Rohde M."/>
            <person name="Verbarg S."/>
            <person name="Goker M."/>
            <person name="Bristow J."/>
            <person name="Eisen J.A."/>
            <person name="Markowitz V."/>
            <person name="Hugenholtz P."/>
            <person name="Kyrpides N.C."/>
            <person name="Klenk H.P."/>
            <person name="Woyke T."/>
        </authorList>
    </citation>
    <scope>NUCLEOTIDE SEQUENCE [LARGE SCALE GENOMIC DNA]</scope>
    <source>
        <strain evidence="11">ATCC 27775 / DSM 1100 / LMG 10767 / O</strain>
    </source>
</reference>
<dbReference type="PANTHER" id="PTHR45790">
    <property type="entry name" value="SIROHEME SYNTHASE-RELATED"/>
    <property type="match status" value="1"/>
</dbReference>
<protein>
    <recommendedName>
        <fullName evidence="2">uroporphyrinogen-III C-methyltransferase</fullName>
        <ecNumber evidence="2">2.1.1.107</ecNumber>
    </recommendedName>
</protein>
<dbReference type="InterPro" id="IPR014776">
    <property type="entry name" value="4pyrrole_Mease_sub2"/>
</dbReference>
<evidence type="ECO:0000313" key="11">
    <source>
        <dbReference type="Proteomes" id="UP000008461"/>
    </source>
</evidence>
<dbReference type="GO" id="GO:0032259">
    <property type="term" value="P:methylation"/>
    <property type="evidence" value="ECO:0007669"/>
    <property type="project" value="UniProtKB-KW"/>
</dbReference>
<keyword evidence="11" id="KW-1185">Reference proteome</keyword>
<dbReference type="GO" id="GO:0004851">
    <property type="term" value="F:uroporphyrin-III C-methyltransferase activity"/>
    <property type="evidence" value="ECO:0007669"/>
    <property type="project" value="UniProtKB-EC"/>
</dbReference>
<organism evidence="10 11">
    <name type="scientific">Haliscomenobacter hydrossis (strain ATCC 27775 / DSM 1100 / LMG 10767 / O)</name>
    <dbReference type="NCBI Taxonomy" id="760192"/>
    <lineage>
        <taxon>Bacteria</taxon>
        <taxon>Pseudomonadati</taxon>
        <taxon>Bacteroidota</taxon>
        <taxon>Saprospiria</taxon>
        <taxon>Saprospirales</taxon>
        <taxon>Haliscomenobacteraceae</taxon>
        <taxon>Haliscomenobacter</taxon>
    </lineage>
</organism>
<dbReference type="Gene3D" id="3.40.1010.10">
    <property type="entry name" value="Cobalt-precorrin-4 Transmethylase, Domain 1"/>
    <property type="match status" value="1"/>
</dbReference>
<dbReference type="PROSITE" id="PS00840">
    <property type="entry name" value="SUMT_2"/>
    <property type="match status" value="1"/>
</dbReference>
<dbReference type="RefSeq" id="WP_013768236.1">
    <property type="nucleotide sequence ID" value="NC_015510.1"/>
</dbReference>
<dbReference type="InterPro" id="IPR003043">
    <property type="entry name" value="Uropor_MeTrfase_CS"/>
</dbReference>
<proteinExistence type="inferred from homology"/>
<keyword evidence="4 8" id="KW-0808">Transferase</keyword>
<evidence type="ECO:0000256" key="1">
    <source>
        <dbReference type="ARBA" id="ARBA00005879"/>
    </source>
</evidence>
<dbReference type="EC" id="2.1.1.107" evidence="2"/>
<sequence length="270" mass="28568">MNTPIIPKITLVGAGPGDPELLTIKAWKALQQADVVLYDALVSEEVLDLARPGAILVDVGKRASKHTHPQEDINWMLVEYAINHGHVVRLKGGDPFVFGRGYEEMAHAAMFGIKVDIVPGLSSCIAVPGLQGVPVTCRGVNESFWVVTGTTRSGTISKDIELAAQSTATTIILMGMRKLGDIMAIFAAQGKKDTPAMVVQNGSTAAEKVVLGRVHNLAERVALADASSPGIIVVGDVVALHPEFASASLGDRVLSESQKTGKVTHEHITV</sequence>
<comment type="pathway">
    <text evidence="7">Porphyrin-containing compound metabolism; siroheme biosynthesis; precorrin-2 from uroporphyrinogen III: step 1/1.</text>
</comment>
<dbReference type="STRING" id="760192.Halhy_5885"/>
<dbReference type="GO" id="GO:0019354">
    <property type="term" value="P:siroheme biosynthetic process"/>
    <property type="evidence" value="ECO:0007669"/>
    <property type="project" value="InterPro"/>
</dbReference>
<keyword evidence="3 8" id="KW-0489">Methyltransferase</keyword>
<dbReference type="FunFam" id="3.40.1010.10:FF:000001">
    <property type="entry name" value="Siroheme synthase"/>
    <property type="match status" value="1"/>
</dbReference>
<dbReference type="PANTHER" id="PTHR45790:SF3">
    <property type="entry name" value="S-ADENOSYL-L-METHIONINE-DEPENDENT UROPORPHYRINOGEN III METHYLTRANSFERASE, CHLOROPLASTIC"/>
    <property type="match status" value="1"/>
</dbReference>
<evidence type="ECO:0000259" key="9">
    <source>
        <dbReference type="Pfam" id="PF00590"/>
    </source>
</evidence>